<organism evidence="32 33">
    <name type="scientific">Acipenser ruthenus</name>
    <name type="common">Sterlet sturgeon</name>
    <dbReference type="NCBI Taxonomy" id="7906"/>
    <lineage>
        <taxon>Eukaryota</taxon>
        <taxon>Metazoa</taxon>
        <taxon>Chordata</taxon>
        <taxon>Craniata</taxon>
        <taxon>Vertebrata</taxon>
        <taxon>Euteleostomi</taxon>
        <taxon>Actinopterygii</taxon>
        <taxon>Chondrostei</taxon>
        <taxon>Acipenseriformes</taxon>
        <taxon>Acipenseridae</taxon>
        <taxon>Acipenser</taxon>
    </lineage>
</organism>
<evidence type="ECO:0000313" key="32">
    <source>
        <dbReference type="EMBL" id="RXM31301.1"/>
    </source>
</evidence>
<feature type="binding site" evidence="26">
    <location>
        <position position="532"/>
    </location>
    <ligand>
        <name>ATP</name>
        <dbReference type="ChEBI" id="CHEBI:30616"/>
    </ligand>
</feature>
<feature type="binding site" evidence="26">
    <location>
        <position position="534"/>
    </location>
    <ligand>
        <name>ATP</name>
        <dbReference type="ChEBI" id="CHEBI:30616"/>
    </ligand>
</feature>
<dbReference type="InterPro" id="IPR036412">
    <property type="entry name" value="HAD-like_sf"/>
</dbReference>
<feature type="binding site" evidence="26">
    <location>
        <position position="251"/>
    </location>
    <ligand>
        <name>ATP</name>
        <dbReference type="ChEBI" id="CHEBI:30616"/>
    </ligand>
</feature>
<feature type="transmembrane region" description="Helical" evidence="28">
    <location>
        <begin position="810"/>
        <end position="832"/>
    </location>
</feature>
<feature type="binding site" evidence="26">
    <location>
        <position position="643"/>
    </location>
    <ligand>
        <name>ATP</name>
        <dbReference type="ChEBI" id="CHEBI:30616"/>
    </ligand>
</feature>
<evidence type="ECO:0000256" key="17">
    <source>
        <dbReference type="ARBA" id="ARBA00022967"/>
    </source>
</evidence>
<dbReference type="GO" id="GO:0005769">
    <property type="term" value="C:early endosome"/>
    <property type="evidence" value="ECO:0007669"/>
    <property type="project" value="UniProtKB-SubCell"/>
</dbReference>
<evidence type="ECO:0000256" key="28">
    <source>
        <dbReference type="RuleBase" id="RU362033"/>
    </source>
</evidence>
<dbReference type="GO" id="GO:0005789">
    <property type="term" value="C:endoplasmic reticulum membrane"/>
    <property type="evidence" value="ECO:0007669"/>
    <property type="project" value="UniProtKB-SubCell"/>
</dbReference>
<dbReference type="SUPFAM" id="SSF81665">
    <property type="entry name" value="Calcium ATPase, transmembrane domain M"/>
    <property type="match status" value="1"/>
</dbReference>
<keyword evidence="8" id="KW-1003">Cell membrane</keyword>
<reference evidence="32 33" key="1">
    <citation type="submission" date="2019-01" db="EMBL/GenBank/DDBJ databases">
        <title>Draft Genome and Complete Hox-Cluster Characterization of the Sterlet Sturgeon (Acipenser ruthenus).</title>
        <authorList>
            <person name="Wei Q."/>
        </authorList>
    </citation>
    <scope>NUCLEOTIDE SEQUENCE [LARGE SCALE GENOMIC DNA]</scope>
    <source>
        <strain evidence="32">WHYD16114868_AA</strain>
        <tissue evidence="32">Blood</tissue>
    </source>
</reference>
<feature type="active site" description="4-aspartylphosphate intermediate" evidence="25">
    <location>
        <position position="251"/>
    </location>
</feature>
<keyword evidence="12 26" id="KW-0547">Nucleotide-binding</keyword>
<evidence type="ECO:0000256" key="13">
    <source>
        <dbReference type="ARBA" id="ARBA00022753"/>
    </source>
</evidence>
<evidence type="ECO:0000256" key="16">
    <source>
        <dbReference type="ARBA" id="ARBA00022842"/>
    </source>
</evidence>
<dbReference type="SUPFAM" id="SSF81660">
    <property type="entry name" value="Metal cation-transporting ATPase, ATP-binding domain N"/>
    <property type="match status" value="1"/>
</dbReference>
<dbReference type="InterPro" id="IPR023298">
    <property type="entry name" value="ATPase_P-typ_TM_dom_sf"/>
</dbReference>
<comment type="subcellular location">
    <subcellularLocation>
        <location evidence="5">Cell membrane</location>
        <topology evidence="5">Multi-pass membrane protein</topology>
    </subcellularLocation>
    <subcellularLocation>
        <location evidence="3">Early endosome</location>
    </subcellularLocation>
    <subcellularLocation>
        <location evidence="4">Endoplasmic reticulum membrane</location>
        <topology evidence="4">Multi-pass membrane protein</topology>
    </subcellularLocation>
    <subcellularLocation>
        <location evidence="28">Membrane</location>
        <topology evidence="28">Multi-pass membrane protein</topology>
    </subcellularLocation>
    <subcellularLocation>
        <location evidence="2">Recycling endosome</location>
    </subcellularLocation>
</comment>
<evidence type="ECO:0000259" key="30">
    <source>
        <dbReference type="Pfam" id="PF16209"/>
    </source>
</evidence>
<evidence type="ECO:0000256" key="21">
    <source>
        <dbReference type="ARBA" id="ARBA00034036"/>
    </source>
</evidence>
<evidence type="ECO:0000256" key="2">
    <source>
        <dbReference type="ARBA" id="ARBA00004172"/>
    </source>
</evidence>
<feature type="binding site" evidence="26">
    <location>
        <position position="421"/>
    </location>
    <ligand>
        <name>ATP</name>
        <dbReference type="ChEBI" id="CHEBI:30616"/>
    </ligand>
</feature>
<dbReference type="Gene3D" id="2.70.150.10">
    <property type="entry name" value="Calcium-transporting ATPase, cytoplasmic transduction domain A"/>
    <property type="match status" value="1"/>
</dbReference>
<evidence type="ECO:0000256" key="3">
    <source>
        <dbReference type="ARBA" id="ARBA00004412"/>
    </source>
</evidence>
<feature type="binding site" evidence="27">
    <location>
        <position position="251"/>
    </location>
    <ligand>
        <name>Mg(2+)</name>
        <dbReference type="ChEBI" id="CHEBI:18420"/>
    </ligand>
</feature>
<dbReference type="InterPro" id="IPR006539">
    <property type="entry name" value="P-type_ATPase_IV"/>
</dbReference>
<keyword evidence="9" id="KW-0597">Phosphoprotein</keyword>
<evidence type="ECO:0000256" key="25">
    <source>
        <dbReference type="PIRSR" id="PIRSR606539-1"/>
    </source>
</evidence>
<feature type="non-terminal residue" evidence="32">
    <location>
        <position position="1"/>
    </location>
</feature>
<evidence type="ECO:0000256" key="24">
    <source>
        <dbReference type="ARBA" id="ARBA00065117"/>
    </source>
</evidence>
<feature type="domain" description="P-type ATPase C-terminal" evidence="31">
    <location>
        <begin position="696"/>
        <end position="948"/>
    </location>
</feature>
<feature type="binding site" evidence="26">
    <location>
        <position position="673"/>
    </location>
    <ligand>
        <name>ATP</name>
        <dbReference type="ChEBI" id="CHEBI:30616"/>
    </ligand>
</feature>
<dbReference type="PANTHER" id="PTHR24092">
    <property type="entry name" value="PROBABLE PHOSPHOLIPID-TRANSPORTING ATPASE"/>
    <property type="match status" value="1"/>
</dbReference>
<evidence type="ECO:0000259" key="29">
    <source>
        <dbReference type="Pfam" id="PF00122"/>
    </source>
</evidence>
<evidence type="ECO:0000256" key="4">
    <source>
        <dbReference type="ARBA" id="ARBA00004477"/>
    </source>
</evidence>
<dbReference type="SUPFAM" id="SSF81653">
    <property type="entry name" value="Calcium ATPase, transduction domain A"/>
    <property type="match status" value="1"/>
</dbReference>
<dbReference type="GO" id="GO:0055037">
    <property type="term" value="C:recycling endosome"/>
    <property type="evidence" value="ECO:0007669"/>
    <property type="project" value="UniProtKB-SubCell"/>
</dbReference>
<dbReference type="NCBIfam" id="TIGR01494">
    <property type="entry name" value="ATPase_P-type"/>
    <property type="match status" value="2"/>
</dbReference>
<dbReference type="InterPro" id="IPR059000">
    <property type="entry name" value="ATPase_P-type_domA"/>
</dbReference>
<proteinExistence type="inferred from homology"/>
<dbReference type="FunFam" id="3.40.50.1000:FF:000012">
    <property type="entry name" value="Phospholipid-transporting ATPase"/>
    <property type="match status" value="1"/>
</dbReference>
<evidence type="ECO:0000256" key="26">
    <source>
        <dbReference type="PIRSR" id="PIRSR606539-2"/>
    </source>
</evidence>
<feature type="transmembrane region" description="Helical" evidence="28">
    <location>
        <begin position="760"/>
        <end position="780"/>
    </location>
</feature>
<dbReference type="FunFam" id="2.70.150.10:FF:000009">
    <property type="entry name" value="Phospholipid-transporting ATPase"/>
    <property type="match status" value="1"/>
</dbReference>
<dbReference type="FunFam" id="3.40.1110.10:FF:000016">
    <property type="entry name" value="Phospholipid-transporting ATPase"/>
    <property type="match status" value="1"/>
</dbReference>
<dbReference type="InterPro" id="IPR044492">
    <property type="entry name" value="P_typ_ATPase_HD_dom"/>
</dbReference>
<dbReference type="GO" id="GO:0016887">
    <property type="term" value="F:ATP hydrolysis activity"/>
    <property type="evidence" value="ECO:0007669"/>
    <property type="project" value="InterPro"/>
</dbReference>
<dbReference type="NCBIfam" id="TIGR01652">
    <property type="entry name" value="ATPase-Plipid"/>
    <property type="match status" value="1"/>
</dbReference>
<dbReference type="Gene3D" id="3.40.50.1000">
    <property type="entry name" value="HAD superfamily/HAD-like"/>
    <property type="match status" value="1"/>
</dbReference>
<dbReference type="InterPro" id="IPR032630">
    <property type="entry name" value="P_typ_ATPase_c"/>
</dbReference>
<feature type="transmembrane region" description="Helical" evidence="28">
    <location>
        <begin position="908"/>
        <end position="933"/>
    </location>
</feature>
<comment type="similarity">
    <text evidence="6 28">Belongs to the cation transport ATPase (P-type) (TC 3.A.3) family. Type IV subfamily.</text>
</comment>
<comment type="cofactor">
    <cofactor evidence="1 27">
        <name>Mg(2+)</name>
        <dbReference type="ChEBI" id="CHEBI:18420"/>
    </cofactor>
</comment>
<feature type="domain" description="P-type ATPase N-terminal" evidence="30">
    <location>
        <begin position="29"/>
        <end position="83"/>
    </location>
</feature>
<keyword evidence="13" id="KW-0967">Endosome</keyword>
<dbReference type="InterPro" id="IPR032631">
    <property type="entry name" value="P-type_ATPase_N"/>
</dbReference>
<feature type="transmembrane region" description="Helical" evidence="28">
    <location>
        <begin position="878"/>
        <end position="902"/>
    </location>
</feature>
<evidence type="ECO:0000256" key="11">
    <source>
        <dbReference type="ARBA" id="ARBA00022723"/>
    </source>
</evidence>
<comment type="catalytic activity">
    <reaction evidence="21 28">
        <text>ATP + H2O + phospholipidSide 1 = ADP + phosphate + phospholipidSide 2.</text>
        <dbReference type="EC" id="7.6.2.1"/>
    </reaction>
</comment>
<dbReference type="Gene3D" id="3.40.1110.10">
    <property type="entry name" value="Calcium-transporting ATPase, cytoplasmic domain N"/>
    <property type="match status" value="1"/>
</dbReference>
<dbReference type="AlphaFoldDB" id="A0A444U813"/>
<feature type="binding site" evidence="27">
    <location>
        <position position="670"/>
    </location>
    <ligand>
        <name>Mg(2+)</name>
        <dbReference type="ChEBI" id="CHEBI:18420"/>
    </ligand>
</feature>
<dbReference type="Pfam" id="PF16209">
    <property type="entry name" value="PhoLip_ATPase_N"/>
    <property type="match status" value="1"/>
</dbReference>
<accession>A0A444U813</accession>
<dbReference type="Pfam" id="PF00122">
    <property type="entry name" value="E1-E2_ATPase"/>
    <property type="match status" value="1"/>
</dbReference>
<keyword evidence="20 28" id="KW-0472">Membrane</keyword>
<evidence type="ECO:0000256" key="14">
    <source>
        <dbReference type="ARBA" id="ARBA00022824"/>
    </source>
</evidence>
<evidence type="ECO:0000259" key="31">
    <source>
        <dbReference type="Pfam" id="PF16212"/>
    </source>
</evidence>
<dbReference type="GO" id="GO:0090556">
    <property type="term" value="F:phosphatidylserine floppase activity"/>
    <property type="evidence" value="ECO:0007669"/>
    <property type="project" value="RHEA"/>
</dbReference>
<evidence type="ECO:0000256" key="8">
    <source>
        <dbReference type="ARBA" id="ARBA00022475"/>
    </source>
</evidence>
<feature type="binding site" evidence="26">
    <location>
        <position position="398"/>
    </location>
    <ligand>
        <name>ATP</name>
        <dbReference type="ChEBI" id="CHEBI:30616"/>
    </ligand>
</feature>
<feature type="binding site" evidence="26">
    <location>
        <position position="350"/>
    </location>
    <ligand>
        <name>ATP</name>
        <dbReference type="ChEBI" id="CHEBI:30616"/>
    </ligand>
</feature>
<feature type="binding site" evidence="26">
    <location>
        <position position="252"/>
    </location>
    <ligand>
        <name>ATP</name>
        <dbReference type="ChEBI" id="CHEBI:30616"/>
    </ligand>
</feature>
<dbReference type="EMBL" id="SCEB01215102">
    <property type="protein sequence ID" value="RXM31301.1"/>
    <property type="molecule type" value="Genomic_DNA"/>
</dbReference>
<dbReference type="InterPro" id="IPR001757">
    <property type="entry name" value="P_typ_ATPase"/>
</dbReference>
<dbReference type="PRINTS" id="PR00119">
    <property type="entry name" value="CATATPASE"/>
</dbReference>
<keyword evidence="7" id="KW-0813">Transport</keyword>
<keyword evidence="17 28" id="KW-1278">Translocase</keyword>
<feature type="binding site" evidence="27">
    <location>
        <position position="253"/>
    </location>
    <ligand>
        <name>Mg(2+)</name>
        <dbReference type="ChEBI" id="CHEBI:18420"/>
    </ligand>
</feature>
<feature type="binding site" evidence="26">
    <location>
        <position position="533"/>
    </location>
    <ligand>
        <name>ATP</name>
        <dbReference type="ChEBI" id="CHEBI:30616"/>
    </ligand>
</feature>
<feature type="binding site" evidence="26">
    <location>
        <position position="674"/>
    </location>
    <ligand>
        <name>ATP</name>
        <dbReference type="ChEBI" id="CHEBI:30616"/>
    </ligand>
</feature>
<keyword evidence="19" id="KW-0445">Lipid transport</keyword>
<evidence type="ECO:0000256" key="22">
    <source>
        <dbReference type="ARBA" id="ARBA00049128"/>
    </source>
</evidence>
<comment type="catalytic activity">
    <reaction evidence="22">
        <text>a 1,2-diacyl-sn-glycero-3-phosphoethanolamine(out) + ATP + H2O = a 1,2-diacyl-sn-glycero-3-phosphoethanolamine(in) + ADP + phosphate + H(+)</text>
        <dbReference type="Rhea" id="RHEA:66132"/>
        <dbReference type="ChEBI" id="CHEBI:15377"/>
        <dbReference type="ChEBI" id="CHEBI:15378"/>
        <dbReference type="ChEBI" id="CHEBI:30616"/>
        <dbReference type="ChEBI" id="CHEBI:43474"/>
        <dbReference type="ChEBI" id="CHEBI:64612"/>
        <dbReference type="ChEBI" id="CHEBI:456216"/>
    </reaction>
    <physiologicalReaction direction="left-to-right" evidence="22">
        <dbReference type="Rhea" id="RHEA:66133"/>
    </physiologicalReaction>
</comment>
<keyword evidence="10 28" id="KW-0812">Transmembrane</keyword>
<dbReference type="SFLD" id="SFLDG00002">
    <property type="entry name" value="C1.7:_P-type_atpase_like"/>
    <property type="match status" value="1"/>
</dbReference>
<dbReference type="SFLD" id="SFLDS00003">
    <property type="entry name" value="Haloacid_Dehalogenase"/>
    <property type="match status" value="1"/>
</dbReference>
<dbReference type="SFLD" id="SFLDF00027">
    <property type="entry name" value="p-type_atpase"/>
    <property type="match status" value="1"/>
</dbReference>
<dbReference type="GO" id="GO:0010831">
    <property type="term" value="P:positive regulation of myotube differentiation"/>
    <property type="evidence" value="ECO:0007669"/>
    <property type="project" value="UniProtKB-ARBA"/>
</dbReference>
<evidence type="ECO:0000313" key="33">
    <source>
        <dbReference type="Proteomes" id="UP000289886"/>
    </source>
</evidence>
<evidence type="ECO:0000256" key="20">
    <source>
        <dbReference type="ARBA" id="ARBA00023136"/>
    </source>
</evidence>
<dbReference type="InterPro" id="IPR023214">
    <property type="entry name" value="HAD_sf"/>
</dbReference>
<evidence type="ECO:0000256" key="1">
    <source>
        <dbReference type="ARBA" id="ARBA00001946"/>
    </source>
</evidence>
<gene>
    <name evidence="32" type="ORF">EOD39_7119</name>
</gene>
<evidence type="ECO:0000256" key="7">
    <source>
        <dbReference type="ARBA" id="ARBA00022448"/>
    </source>
</evidence>
<keyword evidence="33" id="KW-1185">Reference proteome</keyword>
<evidence type="ECO:0000256" key="23">
    <source>
        <dbReference type="ARBA" id="ARBA00051303"/>
    </source>
</evidence>
<keyword evidence="16 27" id="KW-0460">Magnesium</keyword>
<keyword evidence="11 27" id="KW-0479">Metal-binding</keyword>
<keyword evidence="14" id="KW-0256">Endoplasmic reticulum</keyword>
<evidence type="ECO:0000256" key="5">
    <source>
        <dbReference type="ARBA" id="ARBA00004651"/>
    </source>
</evidence>
<dbReference type="GO" id="GO:0005524">
    <property type="term" value="F:ATP binding"/>
    <property type="evidence" value="ECO:0007669"/>
    <property type="project" value="UniProtKB-UniRule"/>
</dbReference>
<evidence type="ECO:0000256" key="18">
    <source>
        <dbReference type="ARBA" id="ARBA00022989"/>
    </source>
</evidence>
<dbReference type="Pfam" id="PF16212">
    <property type="entry name" value="PhoLip_ATPase_C"/>
    <property type="match status" value="1"/>
</dbReference>
<feature type="transmembrane region" description="Helical" evidence="28">
    <location>
        <begin position="59"/>
        <end position="74"/>
    </location>
</feature>
<dbReference type="GO" id="GO:0000287">
    <property type="term" value="F:magnesium ion binding"/>
    <property type="evidence" value="ECO:0007669"/>
    <property type="project" value="UniProtKB-UniRule"/>
</dbReference>
<evidence type="ECO:0000256" key="6">
    <source>
        <dbReference type="ARBA" id="ARBA00008109"/>
    </source>
</evidence>
<dbReference type="Proteomes" id="UP000289886">
    <property type="component" value="Unassembled WGS sequence"/>
</dbReference>
<evidence type="ECO:0000256" key="9">
    <source>
        <dbReference type="ARBA" id="ARBA00022553"/>
    </source>
</evidence>
<evidence type="ECO:0000256" key="10">
    <source>
        <dbReference type="ARBA" id="ARBA00022692"/>
    </source>
</evidence>
<feature type="binding site" evidence="26">
    <location>
        <position position="253"/>
    </location>
    <ligand>
        <name>ATP</name>
        <dbReference type="ChEBI" id="CHEBI:30616"/>
    </ligand>
</feature>
<keyword evidence="15 26" id="KW-0067">ATP-binding</keyword>
<evidence type="ECO:0000256" key="12">
    <source>
        <dbReference type="ARBA" id="ARBA00022741"/>
    </source>
</evidence>
<comment type="caution">
    <text evidence="32">The sequence shown here is derived from an EMBL/GenBank/DDBJ whole genome shotgun (WGS) entry which is preliminary data.</text>
</comment>
<keyword evidence="18 28" id="KW-1133">Transmembrane helix</keyword>
<protein>
    <recommendedName>
        <fullName evidence="28">Phospholipid-transporting ATPase</fullName>
        <ecNumber evidence="28">7.6.2.1</ecNumber>
    </recommendedName>
</protein>
<sequence length="985" mass="112194">CAGEENWVDSRTIYIGHREPPSGTDAYIPQRYPDNRIVSSKYTFWNFVPKNLFEQFRRIANFYFLIIFLVQLIIDTPTSPITSGLPLFFVITVTAVKQGYEDWLRHKADNAVNQCPVHIIQHGKVVRKQSRRLRVGDIVLVKEDETFPCDLIFLSSSREDGTCFVTTASLDGESSHKTYYAVQDTKAFHTEQEVDTINATIECEQPQSDLYKFVGRINIYQDRDEPIARPLGSENLLLRGATLKNTEHIFDKTGTLTENNMEFIECCVDGHVYVADAICNGQILTGTVGMDMIDSSPGAGGKEREELFFRALCLCHTVQVKEEESVDGIKKGLQPCGKSSSVYISSSPDEVALVEGMKRLGFTYLRLKDNHMEILNRDDDIERQVSLTEFELMEVLSFDSVRRRMSVIVKSSTGEYYLFCKGADSSIFPRVIQGKVDQVRARVEHNAVEGLRTLCVAYKTLAQDEYESVCKQINTAKLALHDRDKKLAEAFDVIERDLILLGATAVEDRLQDKAADTIESLHKAGMKVWVLTGDKMETAAATCYACKLFHRNTEILELTTKRTEEQSLHDVLFDLSKTVLRHCGSLTRDTVSGLSHDVPDYGLIIDGATLSAVMKPTEESSSGNYKEIFLEICRNCSAVLCCRMAPLQKAQIVKMIKTSKEHPITLAIGDGANDVSMILEAHVGIGIMGKEGRQAARNSDYAIPKFKHLKKMLLVHGHYYYIRISELVQYFFYKNVCFIFPQFLYQFFCGFSQQPLYDTAYLTLYNISFTSLPILLYSLIEQHVNMDILKRDPSLYRDIAKNSLLRWRIFIYWTLLGVFDAVVFFFGAYFLFDNTTFTSNGQMFGNWTFGTLVFTVLVFTVTLKLALDTQYWTWINHFVIWGSLLFYVIFSLLWGGIIWPFLNYQRMYYVFMQMLSSGPAWLGIILLITISLIPDMLKKVICRQLWPTSAERIQVKAQTHLSLMSPASIARNKPVLLQYTDCTDV</sequence>
<feature type="binding site" evidence="26">
    <location>
        <position position="452"/>
    </location>
    <ligand>
        <name>ATP</name>
        <dbReference type="ChEBI" id="CHEBI:30616"/>
    </ligand>
</feature>
<comment type="catalytic activity">
    <reaction evidence="23">
        <text>a 1,2-diacyl-sn-glycero-3-phospho-L-serine(out) + ATP + H2O = a 1,2-diacyl-sn-glycero-3-phospho-L-serine(in) + ADP + phosphate + H(+)</text>
        <dbReference type="Rhea" id="RHEA:38567"/>
        <dbReference type="ChEBI" id="CHEBI:15377"/>
        <dbReference type="ChEBI" id="CHEBI:15378"/>
        <dbReference type="ChEBI" id="CHEBI:30616"/>
        <dbReference type="ChEBI" id="CHEBI:43474"/>
        <dbReference type="ChEBI" id="CHEBI:57262"/>
        <dbReference type="ChEBI" id="CHEBI:456216"/>
    </reaction>
    <physiologicalReaction direction="left-to-right" evidence="23">
        <dbReference type="Rhea" id="RHEA:38568"/>
    </physiologicalReaction>
</comment>
<dbReference type="PANTHER" id="PTHR24092:SF33">
    <property type="entry name" value="PHOSPHOLIPID-TRANSPORTING ATPASE IH"/>
    <property type="match status" value="1"/>
</dbReference>
<evidence type="ECO:0000256" key="15">
    <source>
        <dbReference type="ARBA" id="ARBA00022840"/>
    </source>
</evidence>
<dbReference type="GO" id="GO:0045332">
    <property type="term" value="P:phospholipid translocation"/>
    <property type="evidence" value="ECO:0007669"/>
    <property type="project" value="TreeGrafter"/>
</dbReference>
<comment type="subunit">
    <text evidence="24">Component of a P4-ATPase flippase complex which consists of a catalytic alpha subunit ATP11A and an accessory beta subunit TMEM30A.</text>
</comment>
<name>A0A444U813_ACIRT</name>
<evidence type="ECO:0000256" key="27">
    <source>
        <dbReference type="PIRSR" id="PIRSR606539-3"/>
    </source>
</evidence>
<dbReference type="SUPFAM" id="SSF56784">
    <property type="entry name" value="HAD-like"/>
    <property type="match status" value="1"/>
</dbReference>
<dbReference type="EC" id="7.6.2.1" evidence="28"/>
<evidence type="ECO:0000256" key="19">
    <source>
        <dbReference type="ARBA" id="ARBA00023055"/>
    </source>
</evidence>
<dbReference type="Pfam" id="PF13246">
    <property type="entry name" value="Cation_ATPase"/>
    <property type="match status" value="1"/>
</dbReference>
<feature type="domain" description="P-type ATPase A" evidence="29">
    <location>
        <begin position="116"/>
        <end position="177"/>
    </location>
</feature>
<dbReference type="GO" id="GO:0005886">
    <property type="term" value="C:plasma membrane"/>
    <property type="evidence" value="ECO:0007669"/>
    <property type="project" value="UniProtKB-SubCell"/>
</dbReference>
<feature type="transmembrane region" description="Helical" evidence="28">
    <location>
        <begin position="844"/>
        <end position="866"/>
    </location>
</feature>
<dbReference type="InterPro" id="IPR008250">
    <property type="entry name" value="ATPase_P-typ_transduc_dom_A_sf"/>
</dbReference>
<feature type="binding site" evidence="26">
    <location>
        <position position="649"/>
    </location>
    <ligand>
        <name>ATP</name>
        <dbReference type="ChEBI" id="CHEBI:30616"/>
    </ligand>
</feature>
<feature type="binding site" evidence="27">
    <location>
        <position position="674"/>
    </location>
    <ligand>
        <name>Mg(2+)</name>
        <dbReference type="ChEBI" id="CHEBI:18420"/>
    </ligand>
</feature>
<dbReference type="InterPro" id="IPR023299">
    <property type="entry name" value="ATPase_P-typ_cyto_dom_N"/>
</dbReference>